<organism evidence="2 3">
    <name type="scientific">Marinifilum caeruleilacunae</name>
    <dbReference type="NCBI Taxonomy" id="2499076"/>
    <lineage>
        <taxon>Bacteria</taxon>
        <taxon>Pseudomonadati</taxon>
        <taxon>Bacteroidota</taxon>
        <taxon>Bacteroidia</taxon>
        <taxon>Marinilabiliales</taxon>
        <taxon>Marinifilaceae</taxon>
    </lineage>
</organism>
<feature type="signal peptide" evidence="1">
    <location>
        <begin position="1"/>
        <end position="23"/>
    </location>
</feature>
<feature type="chain" id="PRO_5046364619" evidence="1">
    <location>
        <begin position="24"/>
        <end position="379"/>
    </location>
</feature>
<protein>
    <submittedName>
        <fullName evidence="2">DUF3179 domain-containing protein</fullName>
    </submittedName>
</protein>
<evidence type="ECO:0000313" key="3">
    <source>
        <dbReference type="Proteomes" id="UP000732105"/>
    </source>
</evidence>
<dbReference type="RefSeq" id="WP_171593831.1">
    <property type="nucleotide sequence ID" value="NZ_RZNH01000002.1"/>
</dbReference>
<keyword evidence="3" id="KW-1185">Reference proteome</keyword>
<dbReference type="EMBL" id="RZNH01000002">
    <property type="protein sequence ID" value="NOU58564.1"/>
    <property type="molecule type" value="Genomic_DNA"/>
</dbReference>
<comment type="caution">
    <text evidence="2">The sequence shown here is derived from an EMBL/GenBank/DDBJ whole genome shotgun (WGS) entry which is preliminary data.</text>
</comment>
<reference evidence="2 3" key="1">
    <citation type="submission" date="2018-12" db="EMBL/GenBank/DDBJ databases">
        <title>Marinifilum JC070 sp. nov., a marine bacterium isolated from Yongle Blue Hole in the South China Sea.</title>
        <authorList>
            <person name="Fu T."/>
        </authorList>
    </citation>
    <scope>NUCLEOTIDE SEQUENCE [LARGE SCALE GENOMIC DNA]</scope>
    <source>
        <strain evidence="2 3">JC070</strain>
    </source>
</reference>
<keyword evidence="1" id="KW-0732">Signal</keyword>
<dbReference type="PROSITE" id="PS51257">
    <property type="entry name" value="PROKAR_LIPOPROTEIN"/>
    <property type="match status" value="1"/>
</dbReference>
<evidence type="ECO:0000256" key="1">
    <source>
        <dbReference type="SAM" id="SignalP"/>
    </source>
</evidence>
<dbReference type="InterPro" id="IPR021516">
    <property type="entry name" value="DUF3179"/>
</dbReference>
<accession>A0ABX1WRK7</accession>
<gene>
    <name evidence="2" type="ORF">ELS83_01950</name>
</gene>
<proteinExistence type="predicted"/>
<dbReference type="Proteomes" id="UP000732105">
    <property type="component" value="Unassembled WGS sequence"/>
</dbReference>
<dbReference type="Pfam" id="PF11376">
    <property type="entry name" value="DUF3179"/>
    <property type="match status" value="2"/>
</dbReference>
<evidence type="ECO:0000313" key="2">
    <source>
        <dbReference type="EMBL" id="NOU58564.1"/>
    </source>
</evidence>
<sequence>MKTIISKLGILLVLFMLSCSSSSDDISDSPPNNDTPPSDPSSYSINLITDSFEGENFVVIGSEGWNFMVAFHSELEGESLSFTVIDGELPVIMEDDMGSRYNIFGTAIDGINEGKQLTPMNAYMGYWFSWGAFFPGLDIFDSNLPVQNQGESVNGSQDWLIPREEVYVGALRDAIPAIDSPQYTNPKDDSFINSIGEKALVIGVCIDNQYKSYPHAILNWHEIVNDEINESYYSVVFCPLTGTATVWNRFIDGEVTTFGVSGFLYNSNVVPYDRKTSSNWSQMLQMCVQGELSSSKTDNLFVLETSIETWSRISTSNRMLSTDTGFNRSYNINPYGSYPTSLTVNFPLNFSDDRLHPKERVLGVIVNEKAKAYRFESFK</sequence>
<name>A0ABX1WRK7_9BACT</name>